<dbReference type="InParanoid" id="A0A194RNM8"/>
<dbReference type="EC" id="2.5.1.61" evidence="4"/>
<dbReference type="SUPFAM" id="SSF54782">
    <property type="entry name" value="Porphobilinogen deaminase (hydroxymethylbilane synthase), C-terminal domain"/>
    <property type="match status" value="1"/>
</dbReference>
<name>A0A194RNM8_PAPMA</name>
<dbReference type="PROSITE" id="PS00533">
    <property type="entry name" value="PORPHOBILINOGEN_DEAM"/>
    <property type="match status" value="1"/>
</dbReference>
<feature type="region of interest" description="Disordered" evidence="12">
    <location>
        <begin position="805"/>
        <end position="829"/>
    </location>
</feature>
<protein>
    <recommendedName>
        <fullName evidence="4">hydroxymethylbilane synthase</fullName>
        <ecNumber evidence="4">2.5.1.61</ecNumber>
    </recommendedName>
    <alternativeName>
        <fullName evidence="9">Hydroxymethylbilane synthase</fullName>
    </alternativeName>
</protein>
<dbReference type="Pfam" id="PF00069">
    <property type="entry name" value="Pkinase"/>
    <property type="match status" value="1"/>
</dbReference>
<dbReference type="PROSITE" id="PS00108">
    <property type="entry name" value="PROTEIN_KINASE_ST"/>
    <property type="match status" value="1"/>
</dbReference>
<evidence type="ECO:0000256" key="9">
    <source>
        <dbReference type="ARBA" id="ARBA00033064"/>
    </source>
</evidence>
<dbReference type="Pfam" id="PF01379">
    <property type="entry name" value="Porphobil_deam"/>
    <property type="match status" value="1"/>
</dbReference>
<dbReference type="EMBL" id="KQ460124">
    <property type="protein sequence ID" value="KPJ17621.1"/>
    <property type="molecule type" value="Genomic_DNA"/>
</dbReference>
<dbReference type="SUPFAM" id="SSF53850">
    <property type="entry name" value="Periplasmic binding protein-like II"/>
    <property type="match status" value="1"/>
</dbReference>
<feature type="compositionally biased region" description="Polar residues" evidence="12">
    <location>
        <begin position="916"/>
        <end position="928"/>
    </location>
</feature>
<dbReference type="Proteomes" id="UP000053240">
    <property type="component" value="Unassembled WGS sequence"/>
</dbReference>
<feature type="compositionally biased region" description="Polar residues" evidence="12">
    <location>
        <begin position="817"/>
        <end position="829"/>
    </location>
</feature>
<feature type="coiled-coil region" evidence="11">
    <location>
        <begin position="761"/>
        <end position="788"/>
    </location>
</feature>
<dbReference type="PROSITE" id="PS50011">
    <property type="entry name" value="PROTEIN_KINASE_DOM"/>
    <property type="match status" value="1"/>
</dbReference>
<evidence type="ECO:0000256" key="10">
    <source>
        <dbReference type="PROSITE-ProRule" id="PRU10141"/>
    </source>
</evidence>
<sequence length="1458" mass="165053">MPRRGNEIETPITPKKKKVTEECASLDASFFDDEALPPGIVFTDVQSKKWRIGKPIGRGSFGRIYLASNEVDKEVTKQNARYVVKIEPHTNGPLFVEIHCLIRTAQASKVKTWCQENKLKRLGMPIYIASGSFTEESTGIKYRFLVLPRYDIDLQKIIARTRTLDLKNVLVLSIQILDILEYLHNQGYTHSDIKSSNLMIGFDSNKVIKATTPKSTQSFQKNTKQVVLIPEKHKKPKTSRSRSSNYYNDEDYVVSQRTPEICKDDKRLVSVKNKLRKIFTEKDKGKLHRQHAFNLRHLSNYVNYEDLSSVCSDRSYQKLLDDFGNKSLLSVVETFKDGKKSENKDLELQMDQIYKDAILSQSNGQIYLLDYGLASKFLDSKGNHKDFGMDARKAHDGTLEYSSRDSHIGAHSRRSDLETLGYNMLDWLTGTLPWKTSEVLADPDLVHAVKKNFMNDIKTLLKTCFKTEFYPQFMEKYLQYITSLDFTEKPDYDYCRNLFKSEMIRNGYTFNREMNINFAEPSLSPISRSKLGYSKRFGRKNTPPDFLSRNGIKKTYERENVCSLENGLKLELLKHTLNISSEGVRKPCSSRNFFISDADLVARLKKSLMPHDVLGKKLSPKNLRSKQKNMTKRKGARRHRNSIGKFGNLMGSARQFTWAEILAGNPEDIIRKDRNPATNADVEDDSTCKYRIRKLSNASSTNCDGSLQSPLMQKDYLQGLNPTYAMKEVLANFKKKLSGKTIKESEECPPGLEGYTPIMIKLHKLKEKREAKEKLELLKQNSESKEFKKEPRCTRSMSNIERPVRRSARNKPVNGGHVQTSDIRNSSEQVPVAIKSNDEIKSPRTRSATNKKVVTIADTKKTAQTKKREAKEKLELLKQNSESKEFKKEPRCTRSMSNIERPVRRSARNKPVNGGHVQTSDIRNSSEQVPIAIKSNDEIKSPRTRSTTNKKGVTIADNKKSAQTRTKTTTVVLNRRRLRSSKRKKSMESEKTNVVRVGSRKSELALIQTNFVIESLKKVYPDKEFTIVSMTTLGDRILNVSLPKIGEKSLFTKDLEDALRNNSVDFVVHSLKDLPTTLPEGLAIGAVFEREDPRDALVLREELNTHTLSTLPAGSVIGTSSLRRTAQLRGSYPQLSVIDVRGNLNTRLKKLDAPSKEYSALLLANAGLQRMGWGNRVSKILPCSEIMYAVGQGALAVECRSDNEDVLKMLAPFNHAETYCRVLAERSFLKTLVEGKDIQILPCSEIMYAVGQGALAVECRSDNEDVLKMLAPFNHPETYCRVLAERSFLKTLGGGCSAPVGVSTKLKHVDPQYKFTIEGAVWSMDGTTKIHETLELVLPQIKKTQKHKLSPTEESDCKKLKKENGAPKGLDAVLELNRRITERKDNLNCEDTRSMEEIASLKCPIFCGLSENSNIPIEVIEKCENLGKDLANNLISKGALDVMKVTQDYIRSAAAQKS</sequence>
<dbReference type="Pfam" id="PF03900">
    <property type="entry name" value="Porphobil_deamC"/>
    <property type="match status" value="1"/>
</dbReference>
<dbReference type="Gene3D" id="3.30.160.40">
    <property type="entry name" value="Porphobilinogen deaminase, C-terminal domain"/>
    <property type="match status" value="1"/>
</dbReference>
<evidence type="ECO:0000256" key="11">
    <source>
        <dbReference type="SAM" id="Coils"/>
    </source>
</evidence>
<dbReference type="InterPro" id="IPR022419">
    <property type="entry name" value="Porphobilin_deaminase_cofac_BS"/>
</dbReference>
<dbReference type="GO" id="GO:0006782">
    <property type="term" value="P:protoporphyrinogen IX biosynthetic process"/>
    <property type="evidence" value="ECO:0007669"/>
    <property type="project" value="UniProtKB-UniPathway"/>
</dbReference>
<dbReference type="InterPro" id="IPR022417">
    <property type="entry name" value="Porphobilin_deaminase_N"/>
</dbReference>
<evidence type="ECO:0000256" key="5">
    <source>
        <dbReference type="ARBA" id="ARBA00022679"/>
    </source>
</evidence>
<dbReference type="InterPro" id="IPR017441">
    <property type="entry name" value="Protein_kinase_ATP_BS"/>
</dbReference>
<feature type="region of interest" description="Disordered" evidence="12">
    <location>
        <begin position="905"/>
        <end position="928"/>
    </location>
</feature>
<evidence type="ECO:0000256" key="6">
    <source>
        <dbReference type="ARBA" id="ARBA00022741"/>
    </source>
</evidence>
<dbReference type="FunFam" id="3.40.190.10:FF:000260">
    <property type="entry name" value="Porphobilinogen deaminase"/>
    <property type="match status" value="1"/>
</dbReference>
<evidence type="ECO:0000256" key="8">
    <source>
        <dbReference type="ARBA" id="ARBA00023244"/>
    </source>
</evidence>
<proteinExistence type="inferred from homology"/>
<dbReference type="PANTHER" id="PTHR11557:SF0">
    <property type="entry name" value="PORPHOBILINOGEN DEAMINASE"/>
    <property type="match status" value="1"/>
</dbReference>
<keyword evidence="6 10" id="KW-0547">Nucleotide-binding</keyword>
<dbReference type="SMART" id="SM00220">
    <property type="entry name" value="S_TKc"/>
    <property type="match status" value="1"/>
</dbReference>
<dbReference type="InterPro" id="IPR000860">
    <property type="entry name" value="HemC"/>
</dbReference>
<dbReference type="PRINTS" id="PR00151">
    <property type="entry name" value="PORPHBDMNASE"/>
</dbReference>
<dbReference type="InterPro" id="IPR008271">
    <property type="entry name" value="Ser/Thr_kinase_AS"/>
</dbReference>
<evidence type="ECO:0000256" key="12">
    <source>
        <dbReference type="SAM" id="MobiDB-lite"/>
    </source>
</evidence>
<comment type="pathway">
    <text evidence="2">Porphyrin-containing compound metabolism; protoporphyrin-IX biosynthesis; coproporphyrinogen-III from 5-aminolevulinate: step 2/4.</text>
</comment>
<dbReference type="Gene3D" id="3.40.190.10">
    <property type="entry name" value="Periplasmic binding protein-like II"/>
    <property type="match status" value="2"/>
</dbReference>
<keyword evidence="8" id="KW-0627">Porphyrin biosynthesis</keyword>
<gene>
    <name evidence="14" type="ORF">RR48_07109</name>
</gene>
<accession>A0A194RNM8</accession>
<evidence type="ECO:0000256" key="3">
    <source>
        <dbReference type="ARBA" id="ARBA00005638"/>
    </source>
</evidence>
<dbReference type="PROSITE" id="PS00107">
    <property type="entry name" value="PROTEIN_KINASE_ATP"/>
    <property type="match status" value="1"/>
</dbReference>
<dbReference type="UniPathway" id="UPA00251">
    <property type="reaction ID" value="UER00319"/>
</dbReference>
<dbReference type="GO" id="GO:0004418">
    <property type="term" value="F:hydroxymethylbilane synthase activity"/>
    <property type="evidence" value="ECO:0007669"/>
    <property type="project" value="UniProtKB-EC"/>
</dbReference>
<dbReference type="Gene3D" id="3.30.200.20">
    <property type="entry name" value="Phosphorylase Kinase, domain 1"/>
    <property type="match status" value="1"/>
</dbReference>
<evidence type="ECO:0000256" key="2">
    <source>
        <dbReference type="ARBA" id="ARBA00004735"/>
    </source>
</evidence>
<dbReference type="SUPFAM" id="SSF56112">
    <property type="entry name" value="Protein kinase-like (PK-like)"/>
    <property type="match status" value="1"/>
</dbReference>
<evidence type="ECO:0000256" key="1">
    <source>
        <dbReference type="ARBA" id="ARBA00001916"/>
    </source>
</evidence>
<dbReference type="PANTHER" id="PTHR11557">
    <property type="entry name" value="PORPHOBILINOGEN DEAMINASE"/>
    <property type="match status" value="1"/>
</dbReference>
<keyword evidence="5" id="KW-0808">Transferase</keyword>
<keyword evidence="11" id="KW-0175">Coiled coil</keyword>
<dbReference type="GO" id="GO:0005524">
    <property type="term" value="F:ATP binding"/>
    <property type="evidence" value="ECO:0007669"/>
    <property type="project" value="UniProtKB-UniRule"/>
</dbReference>
<comment type="similarity">
    <text evidence="3">Belongs to the HMBS family.</text>
</comment>
<keyword evidence="7 10" id="KW-0067">ATP-binding</keyword>
<dbReference type="InterPro" id="IPR000719">
    <property type="entry name" value="Prot_kinase_dom"/>
</dbReference>
<evidence type="ECO:0000256" key="4">
    <source>
        <dbReference type="ARBA" id="ARBA00012655"/>
    </source>
</evidence>
<reference evidence="14 15" key="1">
    <citation type="journal article" date="2015" name="Nat. Commun.">
        <title>Outbred genome sequencing and CRISPR/Cas9 gene editing in butterflies.</title>
        <authorList>
            <person name="Li X."/>
            <person name="Fan D."/>
            <person name="Zhang W."/>
            <person name="Liu G."/>
            <person name="Zhang L."/>
            <person name="Zhao L."/>
            <person name="Fang X."/>
            <person name="Chen L."/>
            <person name="Dong Y."/>
            <person name="Chen Y."/>
            <person name="Ding Y."/>
            <person name="Zhao R."/>
            <person name="Feng M."/>
            <person name="Zhu Y."/>
            <person name="Feng Y."/>
            <person name="Jiang X."/>
            <person name="Zhu D."/>
            <person name="Xiang H."/>
            <person name="Feng X."/>
            <person name="Li S."/>
            <person name="Wang J."/>
            <person name="Zhang G."/>
            <person name="Kronforst M.R."/>
            <person name="Wang W."/>
        </authorList>
    </citation>
    <scope>NUCLEOTIDE SEQUENCE [LARGE SCALE GENOMIC DNA]</scope>
    <source>
        <strain evidence="14">Ya'a_city_454_Pm</strain>
        <tissue evidence="14">Whole body</tissue>
    </source>
</reference>
<dbReference type="CDD" id="cd13645">
    <property type="entry name" value="PBP2_HuPBGD_like"/>
    <property type="match status" value="1"/>
</dbReference>
<dbReference type="Gene3D" id="1.10.510.10">
    <property type="entry name" value="Transferase(Phosphotransferase) domain 1"/>
    <property type="match status" value="2"/>
</dbReference>
<dbReference type="NCBIfam" id="TIGR00212">
    <property type="entry name" value="hemC"/>
    <property type="match status" value="1"/>
</dbReference>
<dbReference type="HAMAP" id="MF_00260">
    <property type="entry name" value="Porphobil_deam"/>
    <property type="match status" value="1"/>
</dbReference>
<dbReference type="FunFam" id="3.40.190.10:FF:000005">
    <property type="entry name" value="Porphobilinogen deaminase"/>
    <property type="match status" value="1"/>
</dbReference>
<evidence type="ECO:0000256" key="7">
    <source>
        <dbReference type="ARBA" id="ARBA00022840"/>
    </source>
</evidence>
<feature type="domain" description="Protein kinase" evidence="13">
    <location>
        <begin position="50"/>
        <end position="487"/>
    </location>
</feature>
<comment type="cofactor">
    <cofactor evidence="1">
        <name>dipyrromethane</name>
        <dbReference type="ChEBI" id="CHEBI:60342"/>
    </cofactor>
</comment>
<dbReference type="InterPro" id="IPR022418">
    <property type="entry name" value="Porphobilinogen_deaminase_C"/>
</dbReference>
<evidence type="ECO:0000259" key="13">
    <source>
        <dbReference type="PROSITE" id="PS50011"/>
    </source>
</evidence>
<organism evidence="14 15">
    <name type="scientific">Papilio machaon</name>
    <name type="common">Old World swallowtail butterfly</name>
    <dbReference type="NCBI Taxonomy" id="76193"/>
    <lineage>
        <taxon>Eukaryota</taxon>
        <taxon>Metazoa</taxon>
        <taxon>Ecdysozoa</taxon>
        <taxon>Arthropoda</taxon>
        <taxon>Hexapoda</taxon>
        <taxon>Insecta</taxon>
        <taxon>Pterygota</taxon>
        <taxon>Neoptera</taxon>
        <taxon>Endopterygota</taxon>
        <taxon>Lepidoptera</taxon>
        <taxon>Glossata</taxon>
        <taxon>Ditrysia</taxon>
        <taxon>Papilionoidea</taxon>
        <taxon>Papilionidae</taxon>
        <taxon>Papilioninae</taxon>
        <taxon>Papilio</taxon>
    </lineage>
</organism>
<evidence type="ECO:0000313" key="14">
    <source>
        <dbReference type="EMBL" id="KPJ17621.1"/>
    </source>
</evidence>
<feature type="binding site" evidence="10">
    <location>
        <position position="85"/>
    </location>
    <ligand>
        <name>ATP</name>
        <dbReference type="ChEBI" id="CHEBI:30616"/>
    </ligand>
</feature>
<feature type="coiled-coil region" evidence="11">
    <location>
        <begin position="860"/>
        <end position="887"/>
    </location>
</feature>
<dbReference type="InterPro" id="IPR011009">
    <property type="entry name" value="Kinase-like_dom_sf"/>
</dbReference>
<evidence type="ECO:0000313" key="15">
    <source>
        <dbReference type="Proteomes" id="UP000053240"/>
    </source>
</evidence>
<dbReference type="GO" id="GO:0004672">
    <property type="term" value="F:protein kinase activity"/>
    <property type="evidence" value="ECO:0007669"/>
    <property type="project" value="InterPro"/>
</dbReference>
<dbReference type="GO" id="GO:0005737">
    <property type="term" value="C:cytoplasm"/>
    <property type="evidence" value="ECO:0007669"/>
    <property type="project" value="TreeGrafter"/>
</dbReference>
<keyword evidence="15" id="KW-1185">Reference proteome</keyword>
<dbReference type="InterPro" id="IPR036803">
    <property type="entry name" value="Porphobilinogen_deaminase_C_sf"/>
</dbReference>
<dbReference type="STRING" id="76193.A0A194RNM8"/>